<dbReference type="PANTHER" id="PTHR16305:SF28">
    <property type="entry name" value="GUANYLATE CYCLASE DOMAIN-CONTAINING PROTEIN"/>
    <property type="match status" value="1"/>
</dbReference>
<dbReference type="GO" id="GO:0004016">
    <property type="term" value="F:adenylate cyclase activity"/>
    <property type="evidence" value="ECO:0007669"/>
    <property type="project" value="TreeGrafter"/>
</dbReference>
<keyword evidence="1" id="KW-0547">Nucleotide-binding</keyword>
<gene>
    <name evidence="3" type="ORF">PUN28_019688</name>
</gene>
<dbReference type="AlphaFoldDB" id="A0AAW2ECU4"/>
<dbReference type="PANTHER" id="PTHR16305">
    <property type="entry name" value="TESTICULAR SOLUBLE ADENYLYL CYCLASE"/>
    <property type="match status" value="1"/>
</dbReference>
<protein>
    <submittedName>
        <fullName evidence="3">Uncharacterized protein</fullName>
    </submittedName>
</protein>
<evidence type="ECO:0000256" key="1">
    <source>
        <dbReference type="ARBA" id="ARBA00022741"/>
    </source>
</evidence>
<keyword evidence="2" id="KW-0067">ATP-binding</keyword>
<evidence type="ECO:0000313" key="4">
    <source>
        <dbReference type="Proteomes" id="UP001430953"/>
    </source>
</evidence>
<evidence type="ECO:0000256" key="2">
    <source>
        <dbReference type="ARBA" id="ARBA00022840"/>
    </source>
</evidence>
<accession>A0AAW2ECU4</accession>
<dbReference type="GO" id="GO:0005737">
    <property type="term" value="C:cytoplasm"/>
    <property type="evidence" value="ECO:0007669"/>
    <property type="project" value="TreeGrafter"/>
</dbReference>
<organism evidence="3 4">
    <name type="scientific">Cardiocondyla obscurior</name>
    <dbReference type="NCBI Taxonomy" id="286306"/>
    <lineage>
        <taxon>Eukaryota</taxon>
        <taxon>Metazoa</taxon>
        <taxon>Ecdysozoa</taxon>
        <taxon>Arthropoda</taxon>
        <taxon>Hexapoda</taxon>
        <taxon>Insecta</taxon>
        <taxon>Pterygota</taxon>
        <taxon>Neoptera</taxon>
        <taxon>Endopterygota</taxon>
        <taxon>Hymenoptera</taxon>
        <taxon>Apocrita</taxon>
        <taxon>Aculeata</taxon>
        <taxon>Formicoidea</taxon>
        <taxon>Formicidae</taxon>
        <taxon>Myrmicinae</taxon>
        <taxon>Cardiocondyla</taxon>
    </lineage>
</organism>
<evidence type="ECO:0000313" key="3">
    <source>
        <dbReference type="EMBL" id="KAL0100538.1"/>
    </source>
</evidence>
<keyword evidence="4" id="KW-1185">Reference proteome</keyword>
<dbReference type="Proteomes" id="UP001430953">
    <property type="component" value="Unassembled WGS sequence"/>
</dbReference>
<reference evidence="3 4" key="1">
    <citation type="submission" date="2023-03" db="EMBL/GenBank/DDBJ databases">
        <title>High recombination rates correlate with genetic variation in Cardiocondyla obscurior ants.</title>
        <authorList>
            <person name="Errbii M."/>
        </authorList>
    </citation>
    <scope>NUCLEOTIDE SEQUENCE [LARGE SCALE GENOMIC DNA]</scope>
    <source>
        <strain evidence="3">Alpha-2009</strain>
        <tissue evidence="3">Whole body</tissue>
    </source>
</reference>
<dbReference type="GO" id="GO:0005524">
    <property type="term" value="F:ATP binding"/>
    <property type="evidence" value="ECO:0007669"/>
    <property type="project" value="UniProtKB-KW"/>
</dbReference>
<proteinExistence type="predicted"/>
<sequence length="522" mass="60461">MPVIYMTNGTKTPSVSCFNIFRKIKKPIKTFSDVDFANCQCHLILITVYAQMLEHCLGIEYVEVCLATNNVPQALRLLDDAKSLLLQMFETNEENSILSLYLTAKIEMFQSRCYLESGLFSEASKKLKKAMSTLGYNFPQHKFMIDLKSTIQLEVLKWRLICPKRWKIDNVDELATNYIEQLADCLAQLFNGVKITKKHARLAAIWGLNDALDASNDFLVLCTSFTNMMLTAHVYQTNICLKKSDSLEFQEFKAIAELYEGIFFSRWLRGEINRAIKIGFITMRMTQIINSMFVKLIILPRLVHLLMISCRHSEVVTLLRELEFVSRNDLDKSARTWYYAMSADVQLDTGLTILSFQSCDEYYLREEETIISLHDPEAERRYFTSMWLWCVRTQQWEAVKVWISRNVTAESVVDEHKVAATIITLKRIERLLILYVKEVTNRNINALMTLTEIKHDFKQVKSMIKIVKIAISSIITIFNKNIKFDNERSHYRGHGLGPCCALLSASVEVKKVREININKCIY</sequence>
<comment type="caution">
    <text evidence="3">The sequence shown here is derived from an EMBL/GenBank/DDBJ whole genome shotgun (WGS) entry which is preliminary data.</text>
</comment>
<dbReference type="EMBL" id="JADYXP020000026">
    <property type="protein sequence ID" value="KAL0100538.1"/>
    <property type="molecule type" value="Genomic_DNA"/>
</dbReference>
<name>A0AAW2ECU4_9HYME</name>